<dbReference type="EMBL" id="CH473976">
    <property type="protein sequence ID" value="EDM00883.1"/>
    <property type="molecule type" value="Genomic_DNA"/>
</dbReference>
<gene>
    <name evidence="1 3" type="primary">Serpini1</name>
    <name evidence="1" type="ORF">rCG_62452</name>
</gene>
<evidence type="ECO:0000313" key="1">
    <source>
        <dbReference type="EMBL" id="EDM00883.1"/>
    </source>
</evidence>
<reference evidence="1 2" key="1">
    <citation type="submission" date="2005-09" db="EMBL/GenBank/DDBJ databases">
        <authorList>
            <person name="Mural R.J."/>
            <person name="Li P.W."/>
            <person name="Adams M.D."/>
            <person name="Amanatides P.G."/>
            <person name="Baden-Tillson H."/>
            <person name="Barnstead M."/>
            <person name="Chin S.H."/>
            <person name="Dew I."/>
            <person name="Evans C.A."/>
            <person name="Ferriera S."/>
            <person name="Flanigan M."/>
            <person name="Fosler C."/>
            <person name="Glodek A."/>
            <person name="Gu Z."/>
            <person name="Holt R.A."/>
            <person name="Jennings D."/>
            <person name="Kraft C.L."/>
            <person name="Lu F."/>
            <person name="Nguyen T."/>
            <person name="Nusskern D.R."/>
            <person name="Pfannkoch C.M."/>
            <person name="Sitter C."/>
            <person name="Sutton G.G."/>
            <person name="Venter J.C."/>
            <person name="Wang Z."/>
            <person name="Woodage T."/>
            <person name="Zheng X.H."/>
            <person name="Zhong F."/>
        </authorList>
    </citation>
    <scope>NUCLEOTIDE SEQUENCE [LARGE SCALE GENOMIC DNA]</scope>
    <source>
        <strain>BN</strain>
        <strain evidence="2">Sprague-Dawley</strain>
    </source>
</reference>
<evidence type="ECO:0000313" key="2">
    <source>
        <dbReference type="Proteomes" id="UP000234681"/>
    </source>
</evidence>
<accession>A6J5Q6</accession>
<evidence type="ECO:0000313" key="3">
    <source>
        <dbReference type="RGD" id="619896"/>
    </source>
</evidence>
<proteinExistence type="predicted"/>
<dbReference type="RGD" id="619896">
    <property type="gene designation" value="Serpini1"/>
</dbReference>
<dbReference type="Proteomes" id="UP000234681">
    <property type="component" value="Chromosome 2"/>
</dbReference>
<sequence length="37" mass="4231">MWYGGHKIRTSFVLSKHSANLTTPQPENLLSKYQLAL</sequence>
<dbReference type="AlphaFoldDB" id="A6J5Q6"/>
<feature type="non-terminal residue" evidence="1">
    <location>
        <position position="37"/>
    </location>
</feature>
<organism evidence="1 2">
    <name type="scientific">Rattus norvegicus</name>
    <name type="common">Rat</name>
    <dbReference type="NCBI Taxonomy" id="10116"/>
    <lineage>
        <taxon>Eukaryota</taxon>
        <taxon>Metazoa</taxon>
        <taxon>Chordata</taxon>
        <taxon>Craniata</taxon>
        <taxon>Vertebrata</taxon>
        <taxon>Euteleostomi</taxon>
        <taxon>Mammalia</taxon>
        <taxon>Eutheria</taxon>
        <taxon>Euarchontoglires</taxon>
        <taxon>Glires</taxon>
        <taxon>Rodentia</taxon>
        <taxon>Myomorpha</taxon>
        <taxon>Muroidea</taxon>
        <taxon>Muridae</taxon>
        <taxon>Murinae</taxon>
        <taxon>Rattus</taxon>
    </lineage>
</organism>
<name>A6J5Q6_RAT</name>
<protein>
    <submittedName>
        <fullName evidence="1">Serine (Or cysteine) peptidase inhibitor, clade I, member 1, isoform CRA_b</fullName>
    </submittedName>
</protein>